<organism evidence="2">
    <name type="scientific">Salmonella enterica</name>
    <name type="common">Salmonella choleraesuis</name>
    <dbReference type="NCBI Taxonomy" id="28901"/>
    <lineage>
        <taxon>Bacteria</taxon>
        <taxon>Pseudomonadati</taxon>
        <taxon>Pseudomonadota</taxon>
        <taxon>Gammaproteobacteria</taxon>
        <taxon>Enterobacterales</taxon>
        <taxon>Enterobacteriaceae</taxon>
        <taxon>Salmonella</taxon>
    </lineage>
</organism>
<name>A0A3V7B6M8_SALER</name>
<dbReference type="Proteomes" id="UP000839834">
    <property type="component" value="Unassembled WGS sequence"/>
</dbReference>
<reference evidence="1 3" key="1">
    <citation type="submission" date="2018-06" db="EMBL/GenBank/DDBJ databases">
        <title>Completed Genome Sequences of 32 Strains from Various Serotypes of Salmonella enterica.</title>
        <authorList>
            <person name="Nash J.H.E."/>
            <person name="Robertson J."/>
            <person name="Bessonov K."/>
        </authorList>
    </citation>
    <scope>NUCLEOTIDE SEQUENCE [LARGE SCALE GENOMIC DNA]</scope>
    <source>
        <strain evidence="1 3">SA20021456</strain>
    </source>
</reference>
<proteinExistence type="predicted"/>
<dbReference type="EMBL" id="AAACVH010000041">
    <property type="protein sequence ID" value="EAA8667332.1"/>
    <property type="molecule type" value="Genomic_DNA"/>
</dbReference>
<dbReference type="EMBL" id="CP030219">
    <property type="protein sequence ID" value="AXD71540.1"/>
    <property type="molecule type" value="Genomic_DNA"/>
</dbReference>
<dbReference type="RefSeq" id="WP_023246410.1">
    <property type="nucleotide sequence ID" value="NZ_CP030219.1"/>
</dbReference>
<protein>
    <submittedName>
        <fullName evidence="2">Uncharacterized protein</fullName>
    </submittedName>
</protein>
<dbReference type="Proteomes" id="UP000251994">
    <property type="component" value="Chromosome"/>
</dbReference>
<reference evidence="2" key="2">
    <citation type="submission" date="2018-08" db="EMBL/GenBank/DDBJ databases">
        <authorList>
            <consortium name="GenomeTrakr network: Whole genome sequencing for foodborne pathogen traceback"/>
        </authorList>
    </citation>
    <scope>NUCLEOTIDE SEQUENCE [LARGE SCALE GENOMIC DNA]</scope>
    <source>
        <strain evidence="2">FLUFL-367</strain>
    </source>
</reference>
<evidence type="ECO:0000313" key="1">
    <source>
        <dbReference type="EMBL" id="AXD71540.1"/>
    </source>
</evidence>
<evidence type="ECO:0000313" key="3">
    <source>
        <dbReference type="Proteomes" id="UP000251994"/>
    </source>
</evidence>
<dbReference type="AlphaFoldDB" id="A0A3V7B6M8"/>
<sequence length="77" mass="8814">MTYQYIELVVKTTTAKSNINAAINILKELNLNPAKMRKMKLDYLQTTVFFLNQEGEKIGFIQGNVNDEKPALLTLYC</sequence>
<gene>
    <name evidence="1" type="ORF">CHC34_11610</name>
    <name evidence="2" type="ORF">NL99_20650</name>
</gene>
<evidence type="ECO:0000313" key="2">
    <source>
        <dbReference type="EMBL" id="EAA8667332.1"/>
    </source>
</evidence>
<accession>A0A3V7B6M8</accession>